<evidence type="ECO:0000256" key="1">
    <source>
        <dbReference type="ARBA" id="ARBA00022450"/>
    </source>
</evidence>
<name>A0A848LK25_9BACT</name>
<keyword evidence="6" id="KW-0489">Methyltransferase</keyword>
<dbReference type="SMART" id="SM00823">
    <property type="entry name" value="PKS_PP"/>
    <property type="match status" value="1"/>
</dbReference>
<evidence type="ECO:0000256" key="3">
    <source>
        <dbReference type="ARBA" id="ARBA00022679"/>
    </source>
</evidence>
<proteinExistence type="predicted"/>
<keyword evidence="2" id="KW-0597">Phosphoprotein</keyword>
<dbReference type="GO" id="GO:0005886">
    <property type="term" value="C:plasma membrane"/>
    <property type="evidence" value="ECO:0007669"/>
    <property type="project" value="TreeGrafter"/>
</dbReference>
<protein>
    <submittedName>
        <fullName evidence="6">Methyltransferase</fullName>
    </submittedName>
</protein>
<dbReference type="Pfam" id="PF00550">
    <property type="entry name" value="PP-binding"/>
    <property type="match status" value="1"/>
</dbReference>
<dbReference type="InterPro" id="IPR036736">
    <property type="entry name" value="ACP-like_sf"/>
</dbReference>
<dbReference type="PANTHER" id="PTHR43775">
    <property type="entry name" value="FATTY ACID SYNTHASE"/>
    <property type="match status" value="1"/>
</dbReference>
<dbReference type="InterPro" id="IPR020806">
    <property type="entry name" value="PKS_PP-bd"/>
</dbReference>
<keyword evidence="7" id="KW-1185">Reference proteome</keyword>
<evidence type="ECO:0000259" key="5">
    <source>
        <dbReference type="PROSITE" id="PS50075"/>
    </source>
</evidence>
<dbReference type="InterPro" id="IPR020803">
    <property type="entry name" value="MeTfrase_dom"/>
</dbReference>
<dbReference type="Gene3D" id="3.40.50.150">
    <property type="entry name" value="Vaccinia Virus protein VP39"/>
    <property type="match status" value="1"/>
</dbReference>
<dbReference type="EMBL" id="JABBJJ010000124">
    <property type="protein sequence ID" value="NMO18115.1"/>
    <property type="molecule type" value="Genomic_DNA"/>
</dbReference>
<dbReference type="SUPFAM" id="SSF53335">
    <property type="entry name" value="S-adenosyl-L-methionine-dependent methyltransferases"/>
    <property type="match status" value="1"/>
</dbReference>
<dbReference type="CDD" id="cd02440">
    <property type="entry name" value="AdoMet_MTases"/>
    <property type="match status" value="1"/>
</dbReference>
<dbReference type="Gene3D" id="3.30.70.3290">
    <property type="match status" value="1"/>
</dbReference>
<evidence type="ECO:0000313" key="6">
    <source>
        <dbReference type="EMBL" id="NMO18115.1"/>
    </source>
</evidence>
<dbReference type="InterPro" id="IPR001227">
    <property type="entry name" value="Ac_transferase_dom_sf"/>
</dbReference>
<dbReference type="GO" id="GO:0004312">
    <property type="term" value="F:fatty acid synthase activity"/>
    <property type="evidence" value="ECO:0007669"/>
    <property type="project" value="TreeGrafter"/>
</dbReference>
<evidence type="ECO:0000256" key="2">
    <source>
        <dbReference type="ARBA" id="ARBA00022553"/>
    </source>
</evidence>
<organism evidence="6 7">
    <name type="scientific">Pyxidicoccus fallax</name>
    <dbReference type="NCBI Taxonomy" id="394095"/>
    <lineage>
        <taxon>Bacteria</taxon>
        <taxon>Pseudomonadati</taxon>
        <taxon>Myxococcota</taxon>
        <taxon>Myxococcia</taxon>
        <taxon>Myxococcales</taxon>
        <taxon>Cystobacterineae</taxon>
        <taxon>Myxococcaceae</taxon>
        <taxon>Pyxidicoccus</taxon>
    </lineage>
</organism>
<sequence length="556" mass="62791">YYTGQRRVCAEMCRRDRYEKGYRVFLEVGPKPTLVGMGKRYLGQAQWVGSLRQGSSDWEQMLSSLARLYVRGVEVDWAGFDKDCAWRRTSLPTYPFQRERYWVDSLIPNTDVLVTFYRTIVQLAEVNTAVQFPSLRFATLREPVPGFSWIAMYRPEADPSKEAIYRKFYDLALQSNREMARTIYRGLDFSSFSRVLDIGCGHAADLIDLGQAHPHLELHGCNISPDQIEAGRQRIRGLGLDGRISLHYQDSSRDPFPSTYDLVIAFQVIHHIRNKADLFANISRSLRNGGFLVMAETLSNMASPIEHPESTTLFVPQGEWADLLARNHLRIVEAVEASQEIANFLHDPDFEQNFARVTRDLDEVTQKHLHGIHMLGELLKRRLAAYLLFTVTKDESLDVDTIRRINLERLSARVSYETTYSAVEKGPYALPLVPGAASLSGVSETTSTFSNVLRSAEPGQRGQLLDSYLRELVANLLKMPVARVDAEQPLNTLGMDSLLSLELKHKIHAETGVSMPLDELLQGASISHLSHQLAERLDGDGKAVVAENPDWEEGEL</sequence>
<dbReference type="Gene3D" id="1.10.1200.10">
    <property type="entry name" value="ACP-like"/>
    <property type="match status" value="1"/>
</dbReference>
<dbReference type="Gene3D" id="3.40.366.10">
    <property type="entry name" value="Malonyl-Coenzyme A Acyl Carrier Protein, domain 2"/>
    <property type="match status" value="1"/>
</dbReference>
<dbReference type="GO" id="GO:0032259">
    <property type="term" value="P:methylation"/>
    <property type="evidence" value="ECO:0007669"/>
    <property type="project" value="UniProtKB-KW"/>
</dbReference>
<gene>
    <name evidence="6" type="ORF">HG543_25120</name>
</gene>
<keyword evidence="1" id="KW-0596">Phosphopantetheine</keyword>
<keyword evidence="4" id="KW-0511">Multifunctional enzyme</keyword>
<evidence type="ECO:0000256" key="4">
    <source>
        <dbReference type="ARBA" id="ARBA00023268"/>
    </source>
</evidence>
<dbReference type="Proteomes" id="UP000518300">
    <property type="component" value="Unassembled WGS sequence"/>
</dbReference>
<dbReference type="SMART" id="SM00828">
    <property type="entry name" value="PKS_MT"/>
    <property type="match status" value="1"/>
</dbReference>
<dbReference type="PROSITE" id="PS50075">
    <property type="entry name" value="CARRIER"/>
    <property type="match status" value="1"/>
</dbReference>
<dbReference type="InterPro" id="IPR029063">
    <property type="entry name" value="SAM-dependent_MTases_sf"/>
</dbReference>
<reference evidence="6 7" key="1">
    <citation type="submission" date="2020-04" db="EMBL/GenBank/DDBJ databases">
        <title>Draft genome of Pyxidicoccus fallax type strain.</title>
        <authorList>
            <person name="Whitworth D.E."/>
        </authorList>
    </citation>
    <scope>NUCLEOTIDE SEQUENCE [LARGE SCALE GENOMIC DNA]</scope>
    <source>
        <strain evidence="6 7">DSM 14698</strain>
    </source>
</reference>
<feature type="domain" description="Carrier" evidence="5">
    <location>
        <begin position="463"/>
        <end position="537"/>
    </location>
</feature>
<dbReference type="GO" id="GO:0071770">
    <property type="term" value="P:DIM/DIP cell wall layer assembly"/>
    <property type="evidence" value="ECO:0007669"/>
    <property type="project" value="TreeGrafter"/>
</dbReference>
<dbReference type="AlphaFoldDB" id="A0A848LK25"/>
<dbReference type="Pfam" id="PF08242">
    <property type="entry name" value="Methyltransf_12"/>
    <property type="match status" value="1"/>
</dbReference>
<comment type="caution">
    <text evidence="6">The sequence shown here is derived from an EMBL/GenBank/DDBJ whole genome shotgun (WGS) entry which is preliminary data.</text>
</comment>
<dbReference type="InterPro" id="IPR009081">
    <property type="entry name" value="PP-bd_ACP"/>
</dbReference>
<dbReference type="PANTHER" id="PTHR43775:SF37">
    <property type="entry name" value="SI:DKEY-61P9.11"/>
    <property type="match status" value="1"/>
</dbReference>
<dbReference type="GO" id="GO:0031177">
    <property type="term" value="F:phosphopantetheine binding"/>
    <property type="evidence" value="ECO:0007669"/>
    <property type="project" value="InterPro"/>
</dbReference>
<keyword evidence="3 6" id="KW-0808">Transferase</keyword>
<dbReference type="GO" id="GO:0008168">
    <property type="term" value="F:methyltransferase activity"/>
    <property type="evidence" value="ECO:0007669"/>
    <property type="project" value="UniProtKB-KW"/>
</dbReference>
<evidence type="ECO:0000313" key="7">
    <source>
        <dbReference type="Proteomes" id="UP000518300"/>
    </source>
</evidence>
<dbReference type="GO" id="GO:0005737">
    <property type="term" value="C:cytoplasm"/>
    <property type="evidence" value="ECO:0007669"/>
    <property type="project" value="TreeGrafter"/>
</dbReference>
<dbReference type="GO" id="GO:0006633">
    <property type="term" value="P:fatty acid biosynthetic process"/>
    <property type="evidence" value="ECO:0007669"/>
    <property type="project" value="TreeGrafter"/>
</dbReference>
<dbReference type="InterPro" id="IPR013217">
    <property type="entry name" value="Methyltransf_12"/>
</dbReference>
<dbReference type="InterPro" id="IPR050091">
    <property type="entry name" value="PKS_NRPS_Biosynth_Enz"/>
</dbReference>
<feature type="non-terminal residue" evidence="6">
    <location>
        <position position="1"/>
    </location>
</feature>
<dbReference type="SUPFAM" id="SSF47336">
    <property type="entry name" value="ACP-like"/>
    <property type="match status" value="1"/>
</dbReference>
<accession>A0A848LK25</accession>